<comment type="pathway">
    <text evidence="2">Pyrimidine metabolism; UMP biosynthesis via de novo pathway; UMP from orotate: step 1/2.</text>
</comment>
<dbReference type="CDD" id="cd04725">
    <property type="entry name" value="OMP_decarboxylase_like"/>
    <property type="match status" value="1"/>
</dbReference>
<proteinExistence type="inferred from homology"/>
<organism evidence="15 16">
    <name type="scientific">Nicrophorus vespilloides</name>
    <name type="common">Boreal carrion beetle</name>
    <dbReference type="NCBI Taxonomy" id="110193"/>
    <lineage>
        <taxon>Eukaryota</taxon>
        <taxon>Metazoa</taxon>
        <taxon>Ecdysozoa</taxon>
        <taxon>Arthropoda</taxon>
        <taxon>Hexapoda</taxon>
        <taxon>Insecta</taxon>
        <taxon>Pterygota</taxon>
        <taxon>Neoptera</taxon>
        <taxon>Endopterygota</taxon>
        <taxon>Coleoptera</taxon>
        <taxon>Polyphaga</taxon>
        <taxon>Staphyliniformia</taxon>
        <taxon>Silphidae</taxon>
        <taxon>Nicrophorinae</taxon>
        <taxon>Nicrophorus</taxon>
    </lineage>
</organism>
<gene>
    <name evidence="16" type="primary">LOC108559463</name>
</gene>
<dbReference type="HAMAP" id="MF_01208">
    <property type="entry name" value="PyrE"/>
    <property type="match status" value="1"/>
</dbReference>
<comment type="similarity">
    <text evidence="3">In the N-terminal section; belongs to the purine/pyrimidine phosphoribosyltransferase family.</text>
</comment>
<keyword evidence="13" id="KW-0511">Multifunctional enzyme</keyword>
<dbReference type="EC" id="4.1.1.23" evidence="6"/>
<sequence>MASSKCYEDRLKAFAVELYKINAVKFGEYKTKVGLMTPVYCDLRVIVSYPKLMGVLADLIIESMPHMKDFDIVCGVPYTALPIATTISYKVDLPMVMRRKEAKDYGTKKLIEGFYKDNDTCLIIEDVVTSGSSILETVKDLTAANIQTTEAVVLLNREQGGEKLLKDNGIKMHALLTMTQLMKFLKEADCVTDETCQKVADYLKASQVDASVLNKTKLDRLKMPYEERISHSSNAIAKRLFKIMSEKKTNLCIAADLTDAAEILNLAEAVGPHVCLFKTHIDIVEGFSEVFVKNLKSIAEKHNFVLFEDRKFADIGKTCQLQYSKGVYGVSSWAPLVTAHSLTGSGVLEALEQAEGLAERGVFVLAECSAKGSLIDDKYVKATVAMGVEKKSLVTGFVCQSKLFVEQPGFVQLTPGVQLGSSGDGLGQQYNTPEAVMLERGADVAVVGRGITKASNPAAAAVEYKKLLWDSYLKRISN</sequence>
<dbReference type="Proteomes" id="UP000695000">
    <property type="component" value="Unplaced"/>
</dbReference>
<evidence type="ECO:0000256" key="6">
    <source>
        <dbReference type="ARBA" id="ARBA00012321"/>
    </source>
</evidence>
<keyword evidence="8" id="KW-0328">Glycosyltransferase</keyword>
<comment type="similarity">
    <text evidence="4">In the C-terminal section; belongs to the OMP decarboxylase family.</text>
</comment>
<dbReference type="InterPro" id="IPR011060">
    <property type="entry name" value="RibuloseP-bd_barrel"/>
</dbReference>
<dbReference type="SUPFAM" id="SSF51366">
    <property type="entry name" value="Ribulose-phoshate binding barrel"/>
    <property type="match status" value="1"/>
</dbReference>
<dbReference type="InterPro" id="IPR004467">
    <property type="entry name" value="Or_phspho_trans_dom"/>
</dbReference>
<dbReference type="SMART" id="SM00934">
    <property type="entry name" value="OMPdecase"/>
    <property type="match status" value="1"/>
</dbReference>
<evidence type="ECO:0000256" key="3">
    <source>
        <dbReference type="ARBA" id="ARBA00006221"/>
    </source>
</evidence>
<evidence type="ECO:0000256" key="10">
    <source>
        <dbReference type="ARBA" id="ARBA00022793"/>
    </source>
</evidence>
<protein>
    <recommendedName>
        <fullName evidence="7">Uridine 5'-monophosphate synthase</fullName>
        <ecNumber evidence="5">2.4.2.10</ecNumber>
        <ecNumber evidence="6">4.1.1.23</ecNumber>
    </recommendedName>
</protein>
<dbReference type="InterPro" id="IPR013785">
    <property type="entry name" value="Aldolase_TIM"/>
</dbReference>
<dbReference type="GeneID" id="108559463"/>
<dbReference type="InterPro" id="IPR001754">
    <property type="entry name" value="OMPdeCOase_dom"/>
</dbReference>
<comment type="pathway">
    <text evidence="1">Pyrimidine metabolism; UMP biosynthesis via de novo pathway; UMP from orotate: step 2/2.</text>
</comment>
<keyword evidence="15" id="KW-1185">Reference proteome</keyword>
<dbReference type="EC" id="2.4.2.10" evidence="5"/>
<evidence type="ECO:0000256" key="5">
    <source>
        <dbReference type="ARBA" id="ARBA00011971"/>
    </source>
</evidence>
<evidence type="ECO:0000256" key="4">
    <source>
        <dbReference type="ARBA" id="ARBA00009769"/>
    </source>
</evidence>
<dbReference type="PANTHER" id="PTHR19278">
    <property type="entry name" value="OROTATE PHOSPHORIBOSYLTRANSFERASE"/>
    <property type="match status" value="1"/>
</dbReference>
<evidence type="ECO:0000313" key="15">
    <source>
        <dbReference type="Proteomes" id="UP000695000"/>
    </source>
</evidence>
<dbReference type="Pfam" id="PF00156">
    <property type="entry name" value="Pribosyltran"/>
    <property type="match status" value="1"/>
</dbReference>
<dbReference type="Gene3D" id="3.20.20.70">
    <property type="entry name" value="Aldolase class I"/>
    <property type="match status" value="1"/>
</dbReference>
<reference evidence="16" key="1">
    <citation type="submission" date="2025-08" db="UniProtKB">
        <authorList>
            <consortium name="RefSeq"/>
        </authorList>
    </citation>
    <scope>IDENTIFICATION</scope>
    <source>
        <tissue evidence="16">Whole Larva</tissue>
    </source>
</reference>
<evidence type="ECO:0000256" key="8">
    <source>
        <dbReference type="ARBA" id="ARBA00022676"/>
    </source>
</evidence>
<evidence type="ECO:0000256" key="13">
    <source>
        <dbReference type="ARBA" id="ARBA00023268"/>
    </source>
</evidence>
<dbReference type="NCBIfam" id="TIGR01740">
    <property type="entry name" value="pyrF"/>
    <property type="match status" value="1"/>
</dbReference>
<accession>A0ABM1MCF4</accession>
<dbReference type="PANTHER" id="PTHR19278:SF9">
    <property type="entry name" value="URIDINE 5'-MONOPHOSPHATE SYNTHASE"/>
    <property type="match status" value="1"/>
</dbReference>
<evidence type="ECO:0000256" key="1">
    <source>
        <dbReference type="ARBA" id="ARBA00004861"/>
    </source>
</evidence>
<dbReference type="InterPro" id="IPR023031">
    <property type="entry name" value="OPRT"/>
</dbReference>
<evidence type="ECO:0000313" key="16">
    <source>
        <dbReference type="RefSeq" id="XP_017772254.1"/>
    </source>
</evidence>
<dbReference type="InterPro" id="IPR029057">
    <property type="entry name" value="PRTase-like"/>
</dbReference>
<dbReference type="InterPro" id="IPR014732">
    <property type="entry name" value="OMPdecase"/>
</dbReference>
<evidence type="ECO:0000259" key="14">
    <source>
        <dbReference type="SMART" id="SM00934"/>
    </source>
</evidence>
<evidence type="ECO:0000256" key="11">
    <source>
        <dbReference type="ARBA" id="ARBA00022975"/>
    </source>
</evidence>
<evidence type="ECO:0000256" key="9">
    <source>
        <dbReference type="ARBA" id="ARBA00022679"/>
    </source>
</evidence>
<dbReference type="InterPro" id="IPR000836">
    <property type="entry name" value="PRTase_dom"/>
</dbReference>
<keyword evidence="9" id="KW-0808">Transferase</keyword>
<dbReference type="NCBIfam" id="TIGR00336">
    <property type="entry name" value="pyrE"/>
    <property type="match status" value="1"/>
</dbReference>
<feature type="domain" description="Orotidine 5'-phosphate decarboxylase" evidence="14">
    <location>
        <begin position="250"/>
        <end position="464"/>
    </location>
</feature>
<keyword evidence="11" id="KW-0665">Pyrimidine biosynthesis</keyword>
<dbReference type="Pfam" id="PF00215">
    <property type="entry name" value="OMPdecase"/>
    <property type="match status" value="1"/>
</dbReference>
<keyword evidence="10" id="KW-0210">Decarboxylase</keyword>
<evidence type="ECO:0000256" key="2">
    <source>
        <dbReference type="ARBA" id="ARBA00004889"/>
    </source>
</evidence>
<dbReference type="SUPFAM" id="SSF53271">
    <property type="entry name" value="PRTase-like"/>
    <property type="match status" value="1"/>
</dbReference>
<dbReference type="CDD" id="cd06223">
    <property type="entry name" value="PRTases_typeI"/>
    <property type="match status" value="1"/>
</dbReference>
<name>A0ABM1MCF4_NICVS</name>
<evidence type="ECO:0000256" key="12">
    <source>
        <dbReference type="ARBA" id="ARBA00023239"/>
    </source>
</evidence>
<dbReference type="Gene3D" id="3.40.50.2020">
    <property type="match status" value="1"/>
</dbReference>
<dbReference type="RefSeq" id="XP_017772254.1">
    <property type="nucleotide sequence ID" value="XM_017916765.1"/>
</dbReference>
<evidence type="ECO:0000256" key="7">
    <source>
        <dbReference type="ARBA" id="ARBA00015047"/>
    </source>
</evidence>
<keyword evidence="12" id="KW-0456">Lyase</keyword>